<dbReference type="Gene3D" id="3.40.50.300">
    <property type="entry name" value="P-loop containing nucleotide triphosphate hydrolases"/>
    <property type="match status" value="1"/>
</dbReference>
<dbReference type="OrthoDB" id="1403709at2"/>
<dbReference type="AlphaFoldDB" id="A0A556MMW9"/>
<organism evidence="1 2">
    <name type="scientific">Fluviicola chungangensis</name>
    <dbReference type="NCBI Taxonomy" id="2597671"/>
    <lineage>
        <taxon>Bacteria</taxon>
        <taxon>Pseudomonadati</taxon>
        <taxon>Bacteroidota</taxon>
        <taxon>Flavobacteriia</taxon>
        <taxon>Flavobacteriales</taxon>
        <taxon>Crocinitomicaceae</taxon>
        <taxon>Fluviicola</taxon>
    </lineage>
</organism>
<reference evidence="1 2" key="1">
    <citation type="submission" date="2019-07" db="EMBL/GenBank/DDBJ databases">
        <authorList>
            <person name="Huq M.A."/>
        </authorList>
    </citation>
    <scope>NUCLEOTIDE SEQUENCE [LARGE SCALE GENOMIC DNA]</scope>
    <source>
        <strain evidence="1 2">MAH-3</strain>
    </source>
</reference>
<evidence type="ECO:0000313" key="1">
    <source>
        <dbReference type="EMBL" id="TSJ41281.1"/>
    </source>
</evidence>
<dbReference type="Proteomes" id="UP000316008">
    <property type="component" value="Unassembled WGS sequence"/>
</dbReference>
<gene>
    <name evidence="1" type="ORF">FO442_15330</name>
</gene>
<evidence type="ECO:0000313" key="2">
    <source>
        <dbReference type="Proteomes" id="UP000316008"/>
    </source>
</evidence>
<comment type="caution">
    <text evidence="1">The sequence shown here is derived from an EMBL/GenBank/DDBJ whole genome shotgun (WGS) entry which is preliminary data.</text>
</comment>
<dbReference type="EMBL" id="VLPL01000008">
    <property type="protein sequence ID" value="TSJ41281.1"/>
    <property type="molecule type" value="Genomic_DNA"/>
</dbReference>
<evidence type="ECO:0008006" key="3">
    <source>
        <dbReference type="Google" id="ProtNLM"/>
    </source>
</evidence>
<dbReference type="InterPro" id="IPR027417">
    <property type="entry name" value="P-loop_NTPase"/>
</dbReference>
<accession>A0A556MMW9</accession>
<keyword evidence="2" id="KW-1185">Reference proteome</keyword>
<sequence length="286" mass="33075">MSHKWREAKLIMVAGRKGVGKTFQTLCQIADYLRSTATKQGRKVLIFDVNNEFGNVREDHGNAKFPNIGLIKLSQVPAFAKITRPFAKRVSIFKDNGERMTLSEMAQALGYILEHYRNGLLLIEDISKYITDSLPGDLIGAICTQRHVSVDVVIHVQTVGKLFHPKLWGNCNEIRLHRTDDTVERHKNKISGNLEHLLIMESLIELKFKAGDQRFCCYLNKDTGKIRGRFTMNDFKQAVESYLSSNYQRILKPLLDKRHIYTGERMYKNQKEAVDEYLRYMISEYL</sequence>
<proteinExistence type="predicted"/>
<protein>
    <recommendedName>
        <fullName evidence="3">Zona occludens toxin N-terminal domain-containing protein</fullName>
    </recommendedName>
</protein>
<dbReference type="RefSeq" id="WP_144334092.1">
    <property type="nucleotide sequence ID" value="NZ_VLPL01000008.1"/>
</dbReference>
<name>A0A556MMW9_9FLAO</name>
<dbReference type="SUPFAM" id="SSF52540">
    <property type="entry name" value="P-loop containing nucleoside triphosphate hydrolases"/>
    <property type="match status" value="1"/>
</dbReference>